<evidence type="ECO:0000313" key="2">
    <source>
        <dbReference type="EMBL" id="CAF1200546.1"/>
    </source>
</evidence>
<proteinExistence type="predicted"/>
<gene>
    <name evidence="2" type="ORF">GPM918_LOCUS23696</name>
    <name evidence="3" type="ORF">SRO942_LOCUS23698</name>
</gene>
<keyword evidence="4" id="KW-1185">Reference proteome</keyword>
<feature type="region of interest" description="Disordered" evidence="1">
    <location>
        <begin position="1"/>
        <end position="21"/>
    </location>
</feature>
<dbReference type="Proteomes" id="UP000681722">
    <property type="component" value="Unassembled WGS sequence"/>
</dbReference>
<evidence type="ECO:0000313" key="3">
    <source>
        <dbReference type="EMBL" id="CAF3965108.1"/>
    </source>
</evidence>
<dbReference type="EMBL" id="CAJOBC010008567">
    <property type="protein sequence ID" value="CAF3965108.1"/>
    <property type="molecule type" value="Genomic_DNA"/>
</dbReference>
<sequence>MRENSSFEDPSSGDQQTLSPALHITDDIKHEASFRIMSSDTEGETEQSVEESEQGISLMQTSKYTSDIVLLGEEETHPEITESEPEQTSLRVVAEVCNAEHPDDFLTEIIITSVVIDTQNGSTNKQLLPLSVSTEESISTSQPNISGQDTEAEISTGRINTKSETLNNLNELLNQEAADTNRVIDTPFDVGLGLQIRKIMSTALLLPETKKNSIEIDYQRKRSFTH</sequence>
<evidence type="ECO:0000313" key="4">
    <source>
        <dbReference type="Proteomes" id="UP000663829"/>
    </source>
</evidence>
<dbReference type="AlphaFoldDB" id="A0A814WCX7"/>
<feature type="compositionally biased region" description="Polar residues" evidence="1">
    <location>
        <begin position="7"/>
        <end position="19"/>
    </location>
</feature>
<reference evidence="2" key="1">
    <citation type="submission" date="2021-02" db="EMBL/GenBank/DDBJ databases">
        <authorList>
            <person name="Nowell W R."/>
        </authorList>
    </citation>
    <scope>NUCLEOTIDE SEQUENCE</scope>
</reference>
<name>A0A814WCX7_9BILA</name>
<accession>A0A814WCX7</accession>
<organism evidence="2 4">
    <name type="scientific">Didymodactylos carnosus</name>
    <dbReference type="NCBI Taxonomy" id="1234261"/>
    <lineage>
        <taxon>Eukaryota</taxon>
        <taxon>Metazoa</taxon>
        <taxon>Spiralia</taxon>
        <taxon>Gnathifera</taxon>
        <taxon>Rotifera</taxon>
        <taxon>Eurotatoria</taxon>
        <taxon>Bdelloidea</taxon>
        <taxon>Philodinida</taxon>
        <taxon>Philodinidae</taxon>
        <taxon>Didymodactylos</taxon>
    </lineage>
</organism>
<dbReference type="EMBL" id="CAJNOQ010008565">
    <property type="protein sequence ID" value="CAF1200546.1"/>
    <property type="molecule type" value="Genomic_DNA"/>
</dbReference>
<dbReference type="Proteomes" id="UP000663829">
    <property type="component" value="Unassembled WGS sequence"/>
</dbReference>
<feature type="compositionally biased region" description="Acidic residues" evidence="1">
    <location>
        <begin position="41"/>
        <end position="53"/>
    </location>
</feature>
<feature type="region of interest" description="Disordered" evidence="1">
    <location>
        <begin position="37"/>
        <end position="60"/>
    </location>
</feature>
<evidence type="ECO:0000256" key="1">
    <source>
        <dbReference type="SAM" id="MobiDB-lite"/>
    </source>
</evidence>
<comment type="caution">
    <text evidence="2">The sequence shown here is derived from an EMBL/GenBank/DDBJ whole genome shotgun (WGS) entry which is preliminary data.</text>
</comment>
<protein>
    <submittedName>
        <fullName evidence="2">Uncharacterized protein</fullName>
    </submittedName>
</protein>